<keyword evidence="3" id="KW-1185">Reference proteome</keyword>
<organism evidence="2 3">
    <name type="scientific">Malus baccata</name>
    <name type="common">Siberian crab apple</name>
    <name type="synonym">Pyrus baccata</name>
    <dbReference type="NCBI Taxonomy" id="106549"/>
    <lineage>
        <taxon>Eukaryota</taxon>
        <taxon>Viridiplantae</taxon>
        <taxon>Streptophyta</taxon>
        <taxon>Embryophyta</taxon>
        <taxon>Tracheophyta</taxon>
        <taxon>Spermatophyta</taxon>
        <taxon>Magnoliopsida</taxon>
        <taxon>eudicotyledons</taxon>
        <taxon>Gunneridae</taxon>
        <taxon>Pentapetalae</taxon>
        <taxon>rosids</taxon>
        <taxon>fabids</taxon>
        <taxon>Rosales</taxon>
        <taxon>Rosaceae</taxon>
        <taxon>Amygdaloideae</taxon>
        <taxon>Maleae</taxon>
        <taxon>Malus</taxon>
    </lineage>
</organism>
<dbReference type="EMBL" id="VIEB01000009">
    <property type="protein sequence ID" value="TQE13674.1"/>
    <property type="molecule type" value="Genomic_DNA"/>
</dbReference>
<reference evidence="2 3" key="1">
    <citation type="journal article" date="2019" name="G3 (Bethesda)">
        <title>Sequencing of a Wild Apple (Malus baccata) Genome Unravels the Differences Between Cultivated and Wild Apple Species Regarding Disease Resistance and Cold Tolerance.</title>
        <authorList>
            <person name="Chen X."/>
        </authorList>
    </citation>
    <scope>NUCLEOTIDE SEQUENCE [LARGE SCALE GENOMIC DNA]</scope>
    <source>
        <strain evidence="3">cv. Shandingzi</strain>
        <tissue evidence="2">Leaves</tissue>
    </source>
</reference>
<accession>A0A540NRL3</accession>
<evidence type="ECO:0000313" key="3">
    <source>
        <dbReference type="Proteomes" id="UP000315295"/>
    </source>
</evidence>
<gene>
    <name evidence="2" type="ORF">C1H46_000681</name>
</gene>
<comment type="caution">
    <text evidence="2">The sequence shown here is derived from an EMBL/GenBank/DDBJ whole genome shotgun (WGS) entry which is preliminary data.</text>
</comment>
<dbReference type="AlphaFoldDB" id="A0A540NRL3"/>
<evidence type="ECO:0000256" key="1">
    <source>
        <dbReference type="SAM" id="MobiDB-lite"/>
    </source>
</evidence>
<evidence type="ECO:0000313" key="2">
    <source>
        <dbReference type="EMBL" id="TQE13674.1"/>
    </source>
</evidence>
<feature type="compositionally biased region" description="Gly residues" evidence="1">
    <location>
        <begin position="44"/>
        <end position="63"/>
    </location>
</feature>
<feature type="region of interest" description="Disordered" evidence="1">
    <location>
        <begin position="1"/>
        <end position="22"/>
    </location>
</feature>
<dbReference type="Proteomes" id="UP000315295">
    <property type="component" value="Unassembled WGS sequence"/>
</dbReference>
<proteinExistence type="predicted"/>
<feature type="region of interest" description="Disordered" evidence="1">
    <location>
        <begin position="42"/>
        <end position="63"/>
    </location>
</feature>
<name>A0A540NRL3_MALBA</name>
<protein>
    <submittedName>
        <fullName evidence="2">Uncharacterized protein</fullName>
    </submittedName>
</protein>
<sequence>MELSDIKRRQSRHASGSMFSFAEGDHSGELVADVEPTVVRSKLGGLGGRRGVGEGGKWVGATK</sequence>